<reference evidence="1" key="1">
    <citation type="submission" date="2021-06" db="EMBL/GenBank/DDBJ databases">
        <authorList>
            <person name="Kallberg Y."/>
            <person name="Tangrot J."/>
            <person name="Rosling A."/>
        </authorList>
    </citation>
    <scope>NUCLEOTIDE SEQUENCE</scope>
    <source>
        <strain evidence="1">MA453B</strain>
    </source>
</reference>
<dbReference type="EMBL" id="CAJVPY010016185">
    <property type="protein sequence ID" value="CAG8755796.1"/>
    <property type="molecule type" value="Genomic_DNA"/>
</dbReference>
<gene>
    <name evidence="1" type="ORF">DERYTH_LOCUS17313</name>
</gene>
<evidence type="ECO:0000313" key="1">
    <source>
        <dbReference type="EMBL" id="CAG8755796.1"/>
    </source>
</evidence>
<keyword evidence="2" id="KW-1185">Reference proteome</keyword>
<comment type="caution">
    <text evidence="1">The sequence shown here is derived from an EMBL/GenBank/DDBJ whole genome shotgun (WGS) entry which is preliminary data.</text>
</comment>
<evidence type="ECO:0000313" key="2">
    <source>
        <dbReference type="Proteomes" id="UP000789405"/>
    </source>
</evidence>
<proteinExistence type="predicted"/>
<dbReference type="Gene3D" id="1.10.30.10">
    <property type="entry name" value="High mobility group box domain"/>
    <property type="match status" value="1"/>
</dbReference>
<dbReference type="Proteomes" id="UP000789405">
    <property type="component" value="Unassembled WGS sequence"/>
</dbReference>
<dbReference type="AlphaFoldDB" id="A0A9N9IXK4"/>
<organism evidence="1 2">
    <name type="scientific">Dentiscutata erythropus</name>
    <dbReference type="NCBI Taxonomy" id="1348616"/>
    <lineage>
        <taxon>Eukaryota</taxon>
        <taxon>Fungi</taxon>
        <taxon>Fungi incertae sedis</taxon>
        <taxon>Mucoromycota</taxon>
        <taxon>Glomeromycotina</taxon>
        <taxon>Glomeromycetes</taxon>
        <taxon>Diversisporales</taxon>
        <taxon>Gigasporaceae</taxon>
        <taxon>Dentiscutata</taxon>
    </lineage>
</organism>
<protein>
    <submittedName>
        <fullName evidence="1">12840_t:CDS:1</fullName>
    </submittedName>
</protein>
<sequence>MTQIKKQPSKRAQKKIKHLPHHEQRIHLDIRKKHTLLPPLPFPPMIQIEDLVAKLTSKTSKPKLARFPNAFIIYRSEYVQFLKEKGLNFPMTMLSAMTSSAWKQEPSCVKDVYTLISNEAEKLYKQSLEVARMLNQGNFSNQCKFYSTPATYYSEQSFYNDRELYTNGYSMAFPEFPKYDAIYLKSQEEEGFIKQEQFSNDGCLFLPHNLSISNNFETLDSSRLEGVSHDKIPTQRKITLPENKNDLFDITTDIFCEIDSALKISLIVYLLTLSP</sequence>
<accession>A0A9N9IXK4</accession>
<dbReference type="InterPro" id="IPR036910">
    <property type="entry name" value="HMG_box_dom_sf"/>
</dbReference>
<dbReference type="OrthoDB" id="2325316at2759"/>
<dbReference type="SUPFAM" id="SSF47095">
    <property type="entry name" value="HMG-box"/>
    <property type="match status" value="1"/>
</dbReference>
<name>A0A9N9IXK4_9GLOM</name>